<evidence type="ECO:0000256" key="1">
    <source>
        <dbReference type="SAM" id="MobiDB-lite"/>
    </source>
</evidence>
<feature type="compositionally biased region" description="Low complexity" evidence="1">
    <location>
        <begin position="211"/>
        <end position="236"/>
    </location>
</feature>
<accession>A0A1L1PBH1</accession>
<dbReference type="EMBL" id="CCAE010000010">
    <property type="protein sequence ID" value="CDN87328.1"/>
    <property type="molecule type" value="Genomic_DNA"/>
</dbReference>
<feature type="compositionally biased region" description="Low complexity" evidence="1">
    <location>
        <begin position="704"/>
        <end position="718"/>
    </location>
</feature>
<dbReference type="AlphaFoldDB" id="A0A1L1PBH1"/>
<dbReference type="RefSeq" id="WP_035621195.1">
    <property type="nucleotide sequence ID" value="NZ_CCAE010000010.1"/>
</dbReference>
<gene>
    <name evidence="2" type="ORF">BN948_01748</name>
</gene>
<sequence>MAKPIIVDAFAIDLGNTIDPEVVLPEDVPAGANVVAIFLGGTNDSDLNVVAISSDFSGSFVQQELASSYEGYGICAATAALSAFGPGRTLSVDWNVAPPYGPYCVAVFLKVDDPADFAAAAGLGRLAGTNVSANPSNANDLVLAAHIVYGDTAPALPAGGTNVYVSPGPIRDTLMRVSVVPTVMPTTTVTMPAGDYAAMAVLPLKDKGGVSDTTPPTLTSPTGTKTGSSTATGTVSTNEANGTAYAVVTTSATAPTAAQVRAGQDHTGAAAAWAGNQAVGSTGVKTFNATGLAGSTTFRYHFHQRDAANNDSAVVTSAAFTTDAPADTTPPTLSSPTGAATGTTTASGSVSTNEANGTLYRVTTTNATESAATVKAGASQAVTTTGVQNMGATGLTPGTTYRHHYLHRDAAGNDSAVVSSAPFATTSSDTTAPILSAGSAVVESNALIVVGATTDEGNGTMYLVLTSSSTPPSATQVRNGQDHTGAAAALAANQAIGSAGAKSFNATGLASLTGYYPYLVHRDAAGNDSSVLAIGLRTTFRDGATGQYILDNTGPVGGAPAGILFNDVDAGDEDKWFSFRIVTPPVNDEDFDIDPQGRFTYTGPSADFFEYQLEVDGVDVGSPVRVDLYDEGHVATPANSVSGSTSTASSATQVQKAEPAGSVSGSTSSAPSATQVQQATPAGSVSGSTSTASSATQVHQVTPANSVSGSTSTSNTATHPPEPSEGGHRTGVSIALRISL</sequence>
<feature type="region of interest" description="Disordered" evidence="1">
    <location>
        <begin position="635"/>
        <end position="732"/>
    </location>
</feature>
<feature type="compositionally biased region" description="Low complexity" evidence="1">
    <location>
        <begin position="659"/>
        <end position="696"/>
    </location>
</feature>
<proteinExistence type="predicted"/>
<reference evidence="3" key="1">
    <citation type="submission" date="2014-02" db="EMBL/GenBank/DDBJ databases">
        <authorList>
            <person name="Gan H."/>
        </authorList>
    </citation>
    <scope>NUCLEOTIDE SEQUENCE [LARGE SCALE GENOMIC DNA]</scope>
    <source>
        <strain evidence="3">S1</strain>
    </source>
</reference>
<protein>
    <submittedName>
        <fullName evidence="2">Uncharacterized protein</fullName>
    </submittedName>
</protein>
<feature type="compositionally biased region" description="Low complexity" evidence="1">
    <location>
        <begin position="638"/>
        <end position="652"/>
    </location>
</feature>
<name>A0A1L1PBH1_HYDIT</name>
<dbReference type="Proteomes" id="UP000028878">
    <property type="component" value="Unassembled WGS sequence"/>
</dbReference>
<keyword evidence="3" id="KW-1185">Reference proteome</keyword>
<evidence type="ECO:0000313" key="3">
    <source>
        <dbReference type="Proteomes" id="UP000028878"/>
    </source>
</evidence>
<evidence type="ECO:0000313" key="2">
    <source>
        <dbReference type="EMBL" id="CDN87328.1"/>
    </source>
</evidence>
<feature type="region of interest" description="Disordered" evidence="1">
    <location>
        <begin position="207"/>
        <end position="236"/>
    </location>
</feature>
<feature type="region of interest" description="Disordered" evidence="1">
    <location>
        <begin position="322"/>
        <end position="352"/>
    </location>
</feature>
<organism evidence="2 3">
    <name type="scientific">Hydrogenophaga intermedia</name>
    <dbReference type="NCBI Taxonomy" id="65786"/>
    <lineage>
        <taxon>Bacteria</taxon>
        <taxon>Pseudomonadati</taxon>
        <taxon>Pseudomonadota</taxon>
        <taxon>Betaproteobacteria</taxon>
        <taxon>Burkholderiales</taxon>
        <taxon>Comamonadaceae</taxon>
        <taxon>Hydrogenophaga</taxon>
    </lineage>
</organism>
<reference evidence="3" key="2">
    <citation type="submission" date="2014-11" db="EMBL/GenBank/DDBJ databases">
        <title>Draft genome sequence of Hydrogenophaga intermedia S1.</title>
        <authorList>
            <person name="Gan H.M."/>
            <person name="Chew T.H."/>
            <person name="Stolz A."/>
        </authorList>
    </citation>
    <scope>NUCLEOTIDE SEQUENCE [LARGE SCALE GENOMIC DNA]</scope>
    <source>
        <strain evidence="3">S1</strain>
    </source>
</reference>